<dbReference type="AlphaFoldDB" id="A0A292PYE3"/>
<gene>
    <name evidence="1" type="ORF">GSTUAT00003225001</name>
</gene>
<evidence type="ECO:0000313" key="2">
    <source>
        <dbReference type="Proteomes" id="UP001412239"/>
    </source>
</evidence>
<reference evidence="1" key="1">
    <citation type="submission" date="2015-10" db="EMBL/GenBank/DDBJ databases">
        <authorList>
            <person name="Regsiter A."/>
            <person name="william w."/>
        </authorList>
    </citation>
    <scope>NUCLEOTIDE SEQUENCE</scope>
    <source>
        <strain evidence="1">Montdore</strain>
    </source>
</reference>
<keyword evidence="2" id="KW-1185">Reference proteome</keyword>
<proteinExistence type="predicted"/>
<name>A0A292PYE3_9PEZI</name>
<sequence length="125" mass="13710">MQAQSLSASAKARSPVLEYRTGCYFRSGPPGRAGRIYANRIAKANEADQVLEGLWGKLWVRLMGPRSAEWGLGVEEGLEIRGEERCKVREEGGGEPKHEGDEVEEGENMCLYELDNVGLEVAVAS</sequence>
<evidence type="ECO:0000313" key="1">
    <source>
        <dbReference type="EMBL" id="CUS12612.1"/>
    </source>
</evidence>
<dbReference type="EMBL" id="LN890987">
    <property type="protein sequence ID" value="CUS12612.1"/>
    <property type="molecule type" value="Genomic_DNA"/>
</dbReference>
<accession>A0A292PYE3</accession>
<organism evidence="1 2">
    <name type="scientific">Tuber aestivum</name>
    <name type="common">summer truffle</name>
    <dbReference type="NCBI Taxonomy" id="59557"/>
    <lineage>
        <taxon>Eukaryota</taxon>
        <taxon>Fungi</taxon>
        <taxon>Dikarya</taxon>
        <taxon>Ascomycota</taxon>
        <taxon>Pezizomycotina</taxon>
        <taxon>Pezizomycetes</taxon>
        <taxon>Pezizales</taxon>
        <taxon>Tuberaceae</taxon>
        <taxon>Tuber</taxon>
    </lineage>
</organism>
<protein>
    <submittedName>
        <fullName evidence="1">Uncharacterized protein</fullName>
    </submittedName>
</protein>
<dbReference type="Proteomes" id="UP001412239">
    <property type="component" value="Unassembled WGS sequence"/>
</dbReference>